<evidence type="ECO:0000256" key="1">
    <source>
        <dbReference type="SAM" id="MobiDB-lite"/>
    </source>
</evidence>
<evidence type="ECO:0000313" key="2">
    <source>
        <dbReference type="EMBL" id="QDT26470.1"/>
    </source>
</evidence>
<feature type="compositionally biased region" description="Basic and acidic residues" evidence="1">
    <location>
        <begin position="47"/>
        <end position="56"/>
    </location>
</feature>
<sequence length="65" mass="7340">MTDLVVLLAVLALWFVLNLWLLPRLGMQTCLSGMCGMKRCPQPVKSKTSERHDPDQTSRLPEQGE</sequence>
<keyword evidence="3" id="KW-1185">Reference proteome</keyword>
<feature type="region of interest" description="Disordered" evidence="1">
    <location>
        <begin position="41"/>
        <end position="65"/>
    </location>
</feature>
<dbReference type="RefSeq" id="WP_145448780.1">
    <property type="nucleotide sequence ID" value="NZ_CP037421.1"/>
</dbReference>
<proteinExistence type="predicted"/>
<reference evidence="2 3" key="1">
    <citation type="submission" date="2019-03" db="EMBL/GenBank/DDBJ databases">
        <title>Deep-cultivation of Planctomycetes and their phenomic and genomic characterization uncovers novel biology.</title>
        <authorList>
            <person name="Wiegand S."/>
            <person name="Jogler M."/>
            <person name="Boedeker C."/>
            <person name="Pinto D."/>
            <person name="Vollmers J."/>
            <person name="Rivas-Marin E."/>
            <person name="Kohn T."/>
            <person name="Peeters S.H."/>
            <person name="Heuer A."/>
            <person name="Rast P."/>
            <person name="Oberbeckmann S."/>
            <person name="Bunk B."/>
            <person name="Jeske O."/>
            <person name="Meyerdierks A."/>
            <person name="Storesund J.E."/>
            <person name="Kallscheuer N."/>
            <person name="Luecker S."/>
            <person name="Lage O.M."/>
            <person name="Pohl T."/>
            <person name="Merkel B.J."/>
            <person name="Hornburger P."/>
            <person name="Mueller R.-W."/>
            <person name="Bruemmer F."/>
            <person name="Labrenz M."/>
            <person name="Spormann A.M."/>
            <person name="Op den Camp H."/>
            <person name="Overmann J."/>
            <person name="Amann R."/>
            <person name="Jetten M.S.M."/>
            <person name="Mascher T."/>
            <person name="Medema M.H."/>
            <person name="Devos D.P."/>
            <person name="Kaster A.-K."/>
            <person name="Ovreas L."/>
            <person name="Rohde M."/>
            <person name="Galperin M.Y."/>
            <person name="Jogler C."/>
        </authorList>
    </citation>
    <scope>NUCLEOTIDE SEQUENCE [LARGE SCALE GENOMIC DNA]</scope>
    <source>
        <strain evidence="2 3">Enr10</strain>
    </source>
</reference>
<name>A0A517Q4D2_9PLAN</name>
<dbReference type="EMBL" id="CP037421">
    <property type="protein sequence ID" value="QDT26470.1"/>
    <property type="molecule type" value="Genomic_DNA"/>
</dbReference>
<accession>A0A517Q4D2</accession>
<evidence type="ECO:0000313" key="3">
    <source>
        <dbReference type="Proteomes" id="UP000315647"/>
    </source>
</evidence>
<dbReference type="Proteomes" id="UP000315647">
    <property type="component" value="Chromosome"/>
</dbReference>
<protein>
    <submittedName>
        <fullName evidence="2">Uncharacterized protein</fullName>
    </submittedName>
</protein>
<dbReference type="AlphaFoldDB" id="A0A517Q4D2"/>
<gene>
    <name evidence="2" type="ORF">Enr10x_17740</name>
</gene>
<organism evidence="2 3">
    <name type="scientific">Gimesia panareensis</name>
    <dbReference type="NCBI Taxonomy" id="2527978"/>
    <lineage>
        <taxon>Bacteria</taxon>
        <taxon>Pseudomonadati</taxon>
        <taxon>Planctomycetota</taxon>
        <taxon>Planctomycetia</taxon>
        <taxon>Planctomycetales</taxon>
        <taxon>Planctomycetaceae</taxon>
        <taxon>Gimesia</taxon>
    </lineage>
</organism>